<accession>A0A558AJF7</accession>
<name>A0A558AJF7_9PSEU</name>
<evidence type="ECO:0000256" key="1">
    <source>
        <dbReference type="ARBA" id="ARBA00004651"/>
    </source>
</evidence>
<feature type="transmembrane region" description="Helical" evidence="5">
    <location>
        <begin position="409"/>
        <end position="430"/>
    </location>
</feature>
<feature type="transmembrane region" description="Helical" evidence="5">
    <location>
        <begin position="386"/>
        <end position="403"/>
    </location>
</feature>
<keyword evidence="2 5" id="KW-0812">Transmembrane</keyword>
<keyword evidence="4 5" id="KW-0472">Membrane</keyword>
<protein>
    <submittedName>
        <fullName evidence="7">MFS transporter</fullName>
    </submittedName>
</protein>
<feature type="transmembrane region" description="Helical" evidence="5">
    <location>
        <begin position="92"/>
        <end position="114"/>
    </location>
</feature>
<feature type="domain" description="Major facilitator superfamily (MFS) profile" evidence="6">
    <location>
        <begin position="27"/>
        <end position="435"/>
    </location>
</feature>
<feature type="transmembrane region" description="Helical" evidence="5">
    <location>
        <begin position="321"/>
        <end position="339"/>
    </location>
</feature>
<reference evidence="7 8" key="1">
    <citation type="submission" date="2019-07" db="EMBL/GenBank/DDBJ databases">
        <title>New species of Amycolatopsis and Streptomyces.</title>
        <authorList>
            <person name="Duangmal K."/>
            <person name="Teo W.F.A."/>
            <person name="Lipun K."/>
        </authorList>
    </citation>
    <scope>NUCLEOTIDE SEQUENCE [LARGE SCALE GENOMIC DNA]</scope>
    <source>
        <strain evidence="7 8">JCM 30562</strain>
    </source>
</reference>
<dbReference type="AlphaFoldDB" id="A0A558AJF7"/>
<dbReference type="InterPro" id="IPR020846">
    <property type="entry name" value="MFS_dom"/>
</dbReference>
<keyword evidence="3 5" id="KW-1133">Transmembrane helix</keyword>
<dbReference type="EMBL" id="VJZA01000007">
    <property type="protein sequence ID" value="TVT24341.1"/>
    <property type="molecule type" value="Genomic_DNA"/>
</dbReference>
<sequence length="440" mass="46915">MQEEQLVRGPRVGTAGTGRRSRVRWIVIGLAALGTTIAYVDRGNLSVAMPFMQHDLHLDPAMKGIVLSSFFWTYAIAQLPSGWLIDRLGARIMYAAAAAWWGVFTGAVSLARGLGSILGLRLLLGIGEAPIMPSNTKVVSEWFPRHERAFASSIFNSGTEAGSALSLPICTLLIGLLGWRWSFAATGVLGLLWAVGWATFYRKPRQHRRASPEEVAYIEDGNALADESEHAKERALRWRDLLRYRSAWGLVLGYICRATVVYFFVTWFPSYLADARGMKLLEVGLFGVIPGLTSIAMGWSGGWLSDRLLRRGTRLAMARKIPLVVGMLGGSLIALAAVVPSAGLAVALLAISYGFLGFAGGSVWALPADIAPSARNVGALASLQNFGSQIGGILSPIVVGALVGASGGYVLPLLVIGGVTVVGAAIYGLMIKVEPLPTPN</sequence>
<dbReference type="SUPFAM" id="SSF103473">
    <property type="entry name" value="MFS general substrate transporter"/>
    <property type="match status" value="1"/>
</dbReference>
<organism evidence="7 8">
    <name type="scientific">Amycolatopsis acidiphila</name>
    <dbReference type="NCBI Taxonomy" id="715473"/>
    <lineage>
        <taxon>Bacteria</taxon>
        <taxon>Bacillati</taxon>
        <taxon>Actinomycetota</taxon>
        <taxon>Actinomycetes</taxon>
        <taxon>Pseudonocardiales</taxon>
        <taxon>Pseudonocardiaceae</taxon>
        <taxon>Amycolatopsis</taxon>
    </lineage>
</organism>
<evidence type="ECO:0000256" key="2">
    <source>
        <dbReference type="ARBA" id="ARBA00022692"/>
    </source>
</evidence>
<gene>
    <name evidence="7" type="ORF">FNH06_07200</name>
</gene>
<dbReference type="CDD" id="cd17319">
    <property type="entry name" value="MFS_ExuT_GudP_like"/>
    <property type="match status" value="1"/>
</dbReference>
<comment type="subcellular location">
    <subcellularLocation>
        <location evidence="1">Cell membrane</location>
        <topology evidence="1">Multi-pass membrane protein</topology>
    </subcellularLocation>
</comment>
<dbReference type="RefSeq" id="WP_144635530.1">
    <property type="nucleotide sequence ID" value="NZ_BNAX01000016.1"/>
</dbReference>
<evidence type="ECO:0000313" key="8">
    <source>
        <dbReference type="Proteomes" id="UP000318578"/>
    </source>
</evidence>
<dbReference type="GO" id="GO:0022857">
    <property type="term" value="F:transmembrane transporter activity"/>
    <property type="evidence" value="ECO:0007669"/>
    <property type="project" value="InterPro"/>
</dbReference>
<evidence type="ECO:0000259" key="6">
    <source>
        <dbReference type="PROSITE" id="PS50850"/>
    </source>
</evidence>
<evidence type="ECO:0000256" key="4">
    <source>
        <dbReference type="ARBA" id="ARBA00023136"/>
    </source>
</evidence>
<dbReference type="GO" id="GO:0005886">
    <property type="term" value="C:plasma membrane"/>
    <property type="evidence" value="ECO:0007669"/>
    <property type="project" value="UniProtKB-SubCell"/>
</dbReference>
<feature type="transmembrane region" description="Helical" evidence="5">
    <location>
        <begin position="181"/>
        <end position="201"/>
    </location>
</feature>
<dbReference type="PROSITE" id="PS50850">
    <property type="entry name" value="MFS"/>
    <property type="match status" value="1"/>
</dbReference>
<comment type="caution">
    <text evidence="7">The sequence shown here is derived from an EMBL/GenBank/DDBJ whole genome shotgun (WGS) entry which is preliminary data.</text>
</comment>
<feature type="transmembrane region" description="Helical" evidence="5">
    <location>
        <begin position="345"/>
        <end position="366"/>
    </location>
</feature>
<keyword evidence="8" id="KW-1185">Reference proteome</keyword>
<evidence type="ECO:0000256" key="3">
    <source>
        <dbReference type="ARBA" id="ARBA00022989"/>
    </source>
</evidence>
<feature type="transmembrane region" description="Helical" evidence="5">
    <location>
        <begin position="247"/>
        <end position="268"/>
    </location>
</feature>
<dbReference type="PANTHER" id="PTHR11662:SF399">
    <property type="entry name" value="FI19708P1-RELATED"/>
    <property type="match status" value="1"/>
</dbReference>
<dbReference type="InterPro" id="IPR036259">
    <property type="entry name" value="MFS_trans_sf"/>
</dbReference>
<dbReference type="PANTHER" id="PTHR11662">
    <property type="entry name" value="SOLUTE CARRIER FAMILY 17"/>
    <property type="match status" value="1"/>
</dbReference>
<proteinExistence type="predicted"/>
<dbReference type="Pfam" id="PF07690">
    <property type="entry name" value="MFS_1"/>
    <property type="match status" value="1"/>
</dbReference>
<dbReference type="OrthoDB" id="8596007at2"/>
<dbReference type="Gene3D" id="1.20.1250.20">
    <property type="entry name" value="MFS general substrate transporter like domains"/>
    <property type="match status" value="2"/>
</dbReference>
<feature type="transmembrane region" description="Helical" evidence="5">
    <location>
        <begin position="60"/>
        <end position="80"/>
    </location>
</feature>
<dbReference type="InterPro" id="IPR050382">
    <property type="entry name" value="MFS_Na/Anion_cotransporter"/>
</dbReference>
<dbReference type="Proteomes" id="UP000318578">
    <property type="component" value="Unassembled WGS sequence"/>
</dbReference>
<evidence type="ECO:0000313" key="7">
    <source>
        <dbReference type="EMBL" id="TVT24341.1"/>
    </source>
</evidence>
<feature type="transmembrane region" description="Helical" evidence="5">
    <location>
        <begin position="280"/>
        <end position="300"/>
    </location>
</feature>
<dbReference type="InterPro" id="IPR011701">
    <property type="entry name" value="MFS"/>
</dbReference>
<evidence type="ECO:0000256" key="5">
    <source>
        <dbReference type="SAM" id="Phobius"/>
    </source>
</evidence>
<feature type="transmembrane region" description="Helical" evidence="5">
    <location>
        <begin position="21"/>
        <end position="40"/>
    </location>
</feature>